<dbReference type="GeneID" id="59289711"/>
<accession>A0A8H6L358</accession>
<organism evidence="1 2">
    <name type="scientific">Letharia columbiana</name>
    <dbReference type="NCBI Taxonomy" id="112416"/>
    <lineage>
        <taxon>Eukaryota</taxon>
        <taxon>Fungi</taxon>
        <taxon>Dikarya</taxon>
        <taxon>Ascomycota</taxon>
        <taxon>Pezizomycotina</taxon>
        <taxon>Lecanoromycetes</taxon>
        <taxon>OSLEUM clade</taxon>
        <taxon>Lecanoromycetidae</taxon>
        <taxon>Lecanorales</taxon>
        <taxon>Lecanorineae</taxon>
        <taxon>Parmeliaceae</taxon>
        <taxon>Letharia</taxon>
    </lineage>
</organism>
<protein>
    <submittedName>
        <fullName evidence="1">Uncharacterized protein</fullName>
    </submittedName>
</protein>
<proteinExistence type="predicted"/>
<dbReference type="EMBL" id="JACCJC010000034">
    <property type="protein sequence ID" value="KAF6233843.1"/>
    <property type="molecule type" value="Genomic_DNA"/>
</dbReference>
<evidence type="ECO:0000313" key="1">
    <source>
        <dbReference type="EMBL" id="KAF6233843.1"/>
    </source>
</evidence>
<dbReference type="AlphaFoldDB" id="A0A8H6L358"/>
<dbReference type="Proteomes" id="UP000578531">
    <property type="component" value="Unassembled WGS sequence"/>
</dbReference>
<evidence type="ECO:0000313" key="2">
    <source>
        <dbReference type="Proteomes" id="UP000578531"/>
    </source>
</evidence>
<dbReference type="RefSeq" id="XP_037163252.1">
    <property type="nucleotide sequence ID" value="XM_037309955.1"/>
</dbReference>
<gene>
    <name evidence="1" type="ORF">HO173_008055</name>
</gene>
<sequence length="154" mass="17333">MKADDLDISEELGGFGDDGLDLGPGGEFNGFRQRRDQLRALSSLLWLVIYQIPKERLQYFRWHHSTTCSKLSMNLVATRHGKSLRNLQLNNTCEGWAEGIHTCHALSTLQIADLDQFTSPDWVVRLVALNSPVGAFLKPGHRKQSQLVDSQSSR</sequence>
<comment type="caution">
    <text evidence="1">The sequence shown here is derived from an EMBL/GenBank/DDBJ whole genome shotgun (WGS) entry which is preliminary data.</text>
</comment>
<reference evidence="1 2" key="1">
    <citation type="journal article" date="2020" name="Genomics">
        <title>Complete, high-quality genomes from long-read metagenomic sequencing of two wolf lichen thalli reveals enigmatic genome architecture.</title>
        <authorList>
            <person name="McKenzie S.K."/>
            <person name="Walston R.F."/>
            <person name="Allen J.L."/>
        </authorList>
    </citation>
    <scope>NUCLEOTIDE SEQUENCE [LARGE SCALE GENOMIC DNA]</scope>
    <source>
        <strain evidence="1">WasteWater2</strain>
    </source>
</reference>
<keyword evidence="2" id="KW-1185">Reference proteome</keyword>
<name>A0A8H6L358_9LECA</name>